<comment type="caution">
    <text evidence="5">The sequence shown here is derived from an EMBL/GenBank/DDBJ whole genome shotgun (WGS) entry which is preliminary data.</text>
</comment>
<evidence type="ECO:0000313" key="6">
    <source>
        <dbReference type="Proteomes" id="UP000005065"/>
    </source>
</evidence>
<sequence length="194" mass="20981">MAMAAVCGSSGIASLFSQAAFAAESDIADGKIVRFDFAGLQSMAQALAKKPWGGARGPGNGLCEDGAPGPLPDTLANLTPQAYNSIQYDAAHSLWNGVANRQLDIQFFHVGMGFRRRVRMFSVDTTTHLAREIHFRPELFKYNDAGVDTTQLEGQSDLGFAGFRVFKAPELSLKHRNWRGAMSSPSWAPVTSGR</sequence>
<accession>G5QZW3</accession>
<evidence type="ECO:0000313" key="5">
    <source>
        <dbReference type="EMBL" id="EHC89021.1"/>
    </source>
</evidence>
<feature type="chain" id="PRO_5003483157" evidence="3">
    <location>
        <begin position="23"/>
        <end position="194"/>
    </location>
</feature>
<evidence type="ECO:0000256" key="2">
    <source>
        <dbReference type="ARBA" id="ARBA00022729"/>
    </source>
</evidence>
<dbReference type="InterPro" id="IPR007444">
    <property type="entry name" value="Glucan_biosyn_MdoG_C"/>
</dbReference>
<dbReference type="PANTHER" id="PTHR30504:SF3">
    <property type="entry name" value="GLUCANS BIOSYNTHESIS PROTEIN D"/>
    <property type="match status" value="1"/>
</dbReference>
<proteinExistence type="predicted"/>
<dbReference type="BioCyc" id="SENT913082:G120J-4559-MONOMER"/>
<dbReference type="GO" id="GO:0030246">
    <property type="term" value="F:carbohydrate binding"/>
    <property type="evidence" value="ECO:0007669"/>
    <property type="project" value="InterPro"/>
</dbReference>
<organism evidence="5 6">
    <name type="scientific">Salmonella enterica subsp. enterica serovar Senftenberg str. A4-543</name>
    <dbReference type="NCBI Taxonomy" id="913082"/>
    <lineage>
        <taxon>Bacteria</taxon>
        <taxon>Pseudomonadati</taxon>
        <taxon>Pseudomonadota</taxon>
        <taxon>Gammaproteobacteria</taxon>
        <taxon>Enterobacterales</taxon>
        <taxon>Enterobacteriaceae</taxon>
        <taxon>Salmonella</taxon>
    </lineage>
</organism>
<evidence type="ECO:0000256" key="1">
    <source>
        <dbReference type="ARBA" id="ARBA00004418"/>
    </source>
</evidence>
<dbReference type="Gene3D" id="2.70.98.10">
    <property type="match status" value="1"/>
</dbReference>
<dbReference type="GO" id="GO:0003824">
    <property type="term" value="F:catalytic activity"/>
    <property type="evidence" value="ECO:0007669"/>
    <property type="project" value="InterPro"/>
</dbReference>
<dbReference type="AlphaFoldDB" id="G5QZW3"/>
<feature type="signal peptide" evidence="3">
    <location>
        <begin position="1"/>
        <end position="22"/>
    </location>
</feature>
<dbReference type="PANTHER" id="PTHR30504">
    <property type="entry name" value="GLUCANS BIOSYNTHESIS PROTEIN"/>
    <property type="match status" value="1"/>
</dbReference>
<feature type="domain" description="Glucan biosynthesis periplasmic MdoG C-terminal" evidence="4">
    <location>
        <begin position="35"/>
        <end position="169"/>
    </location>
</feature>
<dbReference type="Proteomes" id="UP000005065">
    <property type="component" value="Unassembled WGS sequence"/>
</dbReference>
<dbReference type="EMBL" id="AFCU01000802">
    <property type="protein sequence ID" value="EHC89021.1"/>
    <property type="molecule type" value="Genomic_DNA"/>
</dbReference>
<dbReference type="SUPFAM" id="SSF74650">
    <property type="entry name" value="Galactose mutarotase-like"/>
    <property type="match status" value="1"/>
</dbReference>
<evidence type="ECO:0000256" key="3">
    <source>
        <dbReference type="SAM" id="SignalP"/>
    </source>
</evidence>
<evidence type="ECO:0000259" key="4">
    <source>
        <dbReference type="Pfam" id="PF04349"/>
    </source>
</evidence>
<protein>
    <submittedName>
        <fullName evidence="5">Glucans biosynthesis protein D</fullName>
    </submittedName>
</protein>
<comment type="subcellular location">
    <subcellularLocation>
        <location evidence="1">Periplasm</location>
    </subcellularLocation>
</comment>
<gene>
    <name evidence="5" type="ORF">LTSESEN_2489</name>
</gene>
<name>G5QZW3_SALSE</name>
<dbReference type="GO" id="GO:0030288">
    <property type="term" value="C:outer membrane-bounded periplasmic space"/>
    <property type="evidence" value="ECO:0007669"/>
    <property type="project" value="TreeGrafter"/>
</dbReference>
<dbReference type="GO" id="GO:0051274">
    <property type="term" value="P:beta-glucan biosynthetic process"/>
    <property type="evidence" value="ECO:0007669"/>
    <property type="project" value="TreeGrafter"/>
</dbReference>
<dbReference type="InterPro" id="IPR014438">
    <property type="entry name" value="Glucan_biosyn_MdoG/MdoD"/>
</dbReference>
<keyword evidence="2 3" id="KW-0732">Signal</keyword>
<dbReference type="InterPro" id="IPR014718">
    <property type="entry name" value="GH-type_carb-bd"/>
</dbReference>
<dbReference type="Pfam" id="PF04349">
    <property type="entry name" value="MdoG"/>
    <property type="match status" value="1"/>
</dbReference>
<dbReference type="InterPro" id="IPR011013">
    <property type="entry name" value="Gal_mutarotase_sf_dom"/>
</dbReference>
<dbReference type="PATRIC" id="fig|913082.3.peg.1934"/>
<reference evidence="5 6" key="1">
    <citation type="journal article" date="2011" name="BMC Genomics">
        <title>Genome sequencing reveals diversification of virulence factor content and possible host adaptation in distinct subpopulations of Salmonella enterica.</title>
        <authorList>
            <person name="den Bakker H.C."/>
            <person name="Moreno Switt A.I."/>
            <person name="Govoni G."/>
            <person name="Cummings C.A."/>
            <person name="Ranieri M.L."/>
            <person name="Degoricija L."/>
            <person name="Hoelzer K."/>
            <person name="Rodriguez-Rivera L.D."/>
            <person name="Brown S."/>
            <person name="Bolchacova E."/>
            <person name="Furtado M.R."/>
            <person name="Wiedmann M."/>
        </authorList>
    </citation>
    <scope>NUCLEOTIDE SEQUENCE [LARGE SCALE GENOMIC DNA]</scope>
    <source>
        <strain evidence="5 6">A4-543</strain>
    </source>
</reference>